<dbReference type="InterPro" id="IPR029787">
    <property type="entry name" value="Nucleotide_cyclase"/>
</dbReference>
<dbReference type="EMBL" id="AP024238">
    <property type="protein sequence ID" value="BCO25402.1"/>
    <property type="molecule type" value="Genomic_DNA"/>
</dbReference>
<dbReference type="Pfam" id="PF00563">
    <property type="entry name" value="EAL"/>
    <property type="match status" value="1"/>
</dbReference>
<dbReference type="Pfam" id="PF00989">
    <property type="entry name" value="PAS"/>
    <property type="match status" value="1"/>
</dbReference>
<dbReference type="InterPro" id="IPR033425">
    <property type="entry name" value="MASE3"/>
</dbReference>
<evidence type="ECO:0000259" key="5">
    <source>
        <dbReference type="PROSITE" id="PS50887"/>
    </source>
</evidence>
<dbReference type="InterPro" id="IPR000014">
    <property type="entry name" value="PAS"/>
</dbReference>
<organism evidence="6 7">
    <name type="scientific">Rhodoferax lithotrophicus</name>
    <dbReference type="NCBI Taxonomy" id="2798804"/>
    <lineage>
        <taxon>Bacteria</taxon>
        <taxon>Pseudomonadati</taxon>
        <taxon>Pseudomonadota</taxon>
        <taxon>Betaproteobacteria</taxon>
        <taxon>Burkholderiales</taxon>
        <taxon>Comamonadaceae</taxon>
        <taxon>Rhodoferax</taxon>
    </lineage>
</organism>
<evidence type="ECO:0000313" key="7">
    <source>
        <dbReference type="Proteomes" id="UP000824366"/>
    </source>
</evidence>
<dbReference type="Gene3D" id="3.20.20.450">
    <property type="entry name" value="EAL domain"/>
    <property type="match status" value="1"/>
</dbReference>
<dbReference type="PROSITE" id="PS50113">
    <property type="entry name" value="PAC"/>
    <property type="match status" value="1"/>
</dbReference>
<dbReference type="CDD" id="cd01948">
    <property type="entry name" value="EAL"/>
    <property type="match status" value="1"/>
</dbReference>
<dbReference type="PROSITE" id="PS50887">
    <property type="entry name" value="GGDEF"/>
    <property type="match status" value="1"/>
</dbReference>
<dbReference type="Pfam" id="PF17159">
    <property type="entry name" value="MASE3"/>
    <property type="match status" value="1"/>
</dbReference>
<dbReference type="InterPro" id="IPR013767">
    <property type="entry name" value="PAS_fold"/>
</dbReference>
<feature type="transmembrane region" description="Helical" evidence="1">
    <location>
        <begin position="200"/>
        <end position="217"/>
    </location>
</feature>
<keyword evidence="1" id="KW-0472">Membrane</keyword>
<dbReference type="InterPro" id="IPR035919">
    <property type="entry name" value="EAL_sf"/>
</dbReference>
<dbReference type="NCBIfam" id="TIGR00254">
    <property type="entry name" value="GGDEF"/>
    <property type="match status" value="1"/>
</dbReference>
<feature type="domain" description="EAL" evidence="4">
    <location>
        <begin position="590"/>
        <end position="843"/>
    </location>
</feature>
<keyword evidence="7" id="KW-1185">Reference proteome</keyword>
<dbReference type="CDD" id="cd00130">
    <property type="entry name" value="PAS"/>
    <property type="match status" value="1"/>
</dbReference>
<dbReference type="NCBIfam" id="TIGR00229">
    <property type="entry name" value="sensory_box"/>
    <property type="match status" value="1"/>
</dbReference>
<name>A0ABN6D0H2_9BURK</name>
<evidence type="ECO:0000259" key="2">
    <source>
        <dbReference type="PROSITE" id="PS50112"/>
    </source>
</evidence>
<feature type="transmembrane region" description="Helical" evidence="1">
    <location>
        <begin position="56"/>
        <end position="78"/>
    </location>
</feature>
<sequence>MLLAQTFTMKPNFSQIAATHTHPYQSAMGWALLALAVPLLWWVSEPTRQVIIHPQGFLFFHTVAEIFAVVVALLIFITGYRAILSIRKNAVVLLGILFLGVGLLDLLHLMSYVGMPDAITPNSPHKSIFFWLAARLLGAGALLLYVLLQVVSEVSTRRKRFALALMLGVVCLVGAVGLLWPERVPALFVTGVGLTPLKIGLEWLIIAMNLITVGVLWQRRQALQRECVMALIFAAALSAASELFFTMLGIVDKDAANVIGHIYKVAAYLYLFHATFNEALQRPLQRLEVQHLREKLILSAAPDGILWVDSQGKILMANPAMETLSGYTPDELIEQNVDIFLPEHLRVRHAQSIRAHFTAPHARGMGLMDLKLLRRDGQVLPVDISLGHWEDEGTQYAIAYIRDLSERKRFEDSLKHQATHDELTGLPNRWLFRLQLDQALARAARAQRHVAVLFIDLDYFKNINDSFGHSTGDALLVQSSQRMRSVLRENDTLARQGGDEFAVLLADLITPEEALGVANKLLTSLQAAYPLHGQDVYSGASIGLAFYPHDAQTSESLLRYADMAMYQAKADGRGSYACYAREMDQLAHDNMQLHTHLKEAIAQNRLQLHYQPQVNVVTGKIVGAEALLRWFDPLLGSIPPARFIPVAEATGLILPLSAWVLETACQQIAAWTQAGTPLCVAVNFSAQQFRQADLSVKISQILARTGAQAQWLDIEVTESMAMEQPEQARAQLEALVAMGCRVALDDFGTGYSSLAYLKMLPIHKLKIDKSFMDGIPSDASDAAISRAIIALAKSLGMELIAEGVETDAQLAFLRQYGCQTYQGWLFAKAMAASDLSAMLRAESGSMPH</sequence>
<dbReference type="SMART" id="SM00052">
    <property type="entry name" value="EAL"/>
    <property type="match status" value="1"/>
</dbReference>
<gene>
    <name evidence="6" type="ORF">MIZ03_0262</name>
</gene>
<protein>
    <recommendedName>
        <fullName evidence="8">Diguanylate cyclase/phosphodiesterase with PAS/PAC sensor(S)</fullName>
    </recommendedName>
</protein>
<feature type="transmembrane region" description="Helical" evidence="1">
    <location>
        <begin position="229"/>
        <end position="251"/>
    </location>
</feature>
<keyword evidence="1" id="KW-1133">Transmembrane helix</keyword>
<dbReference type="Gene3D" id="3.30.70.270">
    <property type="match status" value="1"/>
</dbReference>
<feature type="domain" description="PAS" evidence="2">
    <location>
        <begin position="290"/>
        <end position="343"/>
    </location>
</feature>
<dbReference type="Pfam" id="PF00990">
    <property type="entry name" value="GGDEF"/>
    <property type="match status" value="1"/>
</dbReference>
<feature type="domain" description="GGDEF" evidence="5">
    <location>
        <begin position="448"/>
        <end position="581"/>
    </location>
</feature>
<dbReference type="PANTHER" id="PTHR44757">
    <property type="entry name" value="DIGUANYLATE CYCLASE DGCP"/>
    <property type="match status" value="1"/>
</dbReference>
<evidence type="ECO:0008006" key="8">
    <source>
        <dbReference type="Google" id="ProtNLM"/>
    </source>
</evidence>
<dbReference type="InterPro" id="IPR035965">
    <property type="entry name" value="PAS-like_dom_sf"/>
</dbReference>
<accession>A0ABN6D0H2</accession>
<dbReference type="Gene3D" id="3.30.450.20">
    <property type="entry name" value="PAS domain"/>
    <property type="match status" value="1"/>
</dbReference>
<dbReference type="SUPFAM" id="SSF55073">
    <property type="entry name" value="Nucleotide cyclase"/>
    <property type="match status" value="1"/>
</dbReference>
<dbReference type="SMART" id="SM00267">
    <property type="entry name" value="GGDEF"/>
    <property type="match status" value="1"/>
</dbReference>
<dbReference type="PANTHER" id="PTHR44757:SF2">
    <property type="entry name" value="BIOFILM ARCHITECTURE MAINTENANCE PROTEIN MBAA"/>
    <property type="match status" value="1"/>
</dbReference>
<dbReference type="SUPFAM" id="SSF141868">
    <property type="entry name" value="EAL domain-like"/>
    <property type="match status" value="1"/>
</dbReference>
<evidence type="ECO:0000259" key="3">
    <source>
        <dbReference type="PROSITE" id="PS50113"/>
    </source>
</evidence>
<feature type="transmembrane region" description="Helical" evidence="1">
    <location>
        <begin position="128"/>
        <end position="148"/>
    </location>
</feature>
<dbReference type="InterPro" id="IPR000700">
    <property type="entry name" value="PAS-assoc_C"/>
</dbReference>
<feature type="transmembrane region" description="Helical" evidence="1">
    <location>
        <begin position="27"/>
        <end position="44"/>
    </location>
</feature>
<dbReference type="PROSITE" id="PS50883">
    <property type="entry name" value="EAL"/>
    <property type="match status" value="1"/>
</dbReference>
<evidence type="ECO:0000313" key="6">
    <source>
        <dbReference type="EMBL" id="BCO25402.1"/>
    </source>
</evidence>
<dbReference type="CDD" id="cd01949">
    <property type="entry name" value="GGDEF"/>
    <property type="match status" value="1"/>
</dbReference>
<keyword evidence="1" id="KW-0812">Transmembrane</keyword>
<feature type="transmembrane region" description="Helical" evidence="1">
    <location>
        <begin position="160"/>
        <end position="180"/>
    </location>
</feature>
<dbReference type="InterPro" id="IPR001633">
    <property type="entry name" value="EAL_dom"/>
</dbReference>
<evidence type="ECO:0000259" key="4">
    <source>
        <dbReference type="PROSITE" id="PS50883"/>
    </source>
</evidence>
<feature type="domain" description="PAC" evidence="3">
    <location>
        <begin position="366"/>
        <end position="416"/>
    </location>
</feature>
<evidence type="ECO:0000256" key="1">
    <source>
        <dbReference type="SAM" id="Phobius"/>
    </source>
</evidence>
<reference evidence="6 7" key="1">
    <citation type="journal article" date="2021" name="Microbiol. Spectr.">
        <title>A Single Bacterium Capable of Oxidation and Reduction of Iron at Circumneutral pH.</title>
        <authorList>
            <person name="Kato S."/>
            <person name="Ohkuma M."/>
        </authorList>
    </citation>
    <scope>NUCLEOTIDE SEQUENCE [LARGE SCALE GENOMIC DNA]</scope>
    <source>
        <strain evidence="6 7">MIZ03</strain>
    </source>
</reference>
<dbReference type="InterPro" id="IPR000160">
    <property type="entry name" value="GGDEF_dom"/>
</dbReference>
<dbReference type="InterPro" id="IPR043128">
    <property type="entry name" value="Rev_trsase/Diguanyl_cyclase"/>
</dbReference>
<dbReference type="PROSITE" id="PS50112">
    <property type="entry name" value="PAS"/>
    <property type="match status" value="1"/>
</dbReference>
<dbReference type="SUPFAM" id="SSF55785">
    <property type="entry name" value="PYP-like sensor domain (PAS domain)"/>
    <property type="match status" value="1"/>
</dbReference>
<dbReference type="Proteomes" id="UP000824366">
    <property type="component" value="Chromosome"/>
</dbReference>
<proteinExistence type="predicted"/>
<feature type="transmembrane region" description="Helical" evidence="1">
    <location>
        <begin position="90"/>
        <end position="108"/>
    </location>
</feature>
<dbReference type="InterPro" id="IPR052155">
    <property type="entry name" value="Biofilm_reg_signaling"/>
</dbReference>
<dbReference type="SMART" id="SM00091">
    <property type="entry name" value="PAS"/>
    <property type="match status" value="1"/>
</dbReference>